<organism evidence="10 11">
    <name type="scientific">Kitasatospora cineracea</name>
    <dbReference type="NCBI Taxonomy" id="88074"/>
    <lineage>
        <taxon>Bacteria</taxon>
        <taxon>Bacillati</taxon>
        <taxon>Actinomycetota</taxon>
        <taxon>Actinomycetes</taxon>
        <taxon>Kitasatosporales</taxon>
        <taxon>Streptomycetaceae</taxon>
        <taxon>Kitasatospora</taxon>
    </lineage>
</organism>
<keyword evidence="10" id="KW-0540">Nuclease</keyword>
<dbReference type="Gene3D" id="3.40.50.300">
    <property type="entry name" value="P-loop containing nucleotide triphosphate hydrolases"/>
    <property type="match status" value="1"/>
</dbReference>
<dbReference type="GO" id="GO:0004386">
    <property type="term" value="F:helicase activity"/>
    <property type="evidence" value="ECO:0007669"/>
    <property type="project" value="UniProtKB-KW"/>
</dbReference>
<dbReference type="Gene3D" id="1.10.3210.30">
    <property type="match status" value="1"/>
</dbReference>
<evidence type="ECO:0000256" key="3">
    <source>
        <dbReference type="ARBA" id="ARBA00022723"/>
    </source>
</evidence>
<evidence type="ECO:0000256" key="6">
    <source>
        <dbReference type="ARBA" id="ARBA00022806"/>
    </source>
</evidence>
<comment type="similarity">
    <text evidence="1">In the N-terminal section; belongs to the CRISPR-associated nuclease Cas3-HD family.</text>
</comment>
<protein>
    <submittedName>
        <fullName evidence="10">CRISPR-associated endonuclease/helicase Cas3</fullName>
    </submittedName>
</protein>
<dbReference type="PROSITE" id="PS51643">
    <property type="entry name" value="HD_CAS3"/>
    <property type="match status" value="1"/>
</dbReference>
<evidence type="ECO:0000313" key="10">
    <source>
        <dbReference type="EMBL" id="ROR45918.1"/>
    </source>
</evidence>
<dbReference type="NCBIfam" id="TIGR01596">
    <property type="entry name" value="cas3_HD"/>
    <property type="match status" value="1"/>
</dbReference>
<dbReference type="EMBL" id="RJVJ01000001">
    <property type="protein sequence ID" value="ROR45918.1"/>
    <property type="molecule type" value="Genomic_DNA"/>
</dbReference>
<dbReference type="GO" id="GO:0016787">
    <property type="term" value="F:hydrolase activity"/>
    <property type="evidence" value="ECO:0007669"/>
    <property type="project" value="UniProtKB-KW"/>
</dbReference>
<evidence type="ECO:0000256" key="5">
    <source>
        <dbReference type="ARBA" id="ARBA00022801"/>
    </source>
</evidence>
<dbReference type="GO" id="GO:0004519">
    <property type="term" value="F:endonuclease activity"/>
    <property type="evidence" value="ECO:0007669"/>
    <property type="project" value="UniProtKB-KW"/>
</dbReference>
<evidence type="ECO:0000256" key="1">
    <source>
        <dbReference type="ARBA" id="ARBA00006847"/>
    </source>
</evidence>
<dbReference type="OrthoDB" id="9810236at2"/>
<name>A0A8G1XE96_9ACTN</name>
<dbReference type="Pfam" id="PF22590">
    <property type="entry name" value="Cas3-like_C_2"/>
    <property type="match status" value="1"/>
</dbReference>
<keyword evidence="6 10" id="KW-0347">Helicase</keyword>
<keyword evidence="5" id="KW-0378">Hydrolase</keyword>
<dbReference type="Pfam" id="PF18019">
    <property type="entry name" value="Cas3_HD"/>
    <property type="match status" value="1"/>
</dbReference>
<dbReference type="AlphaFoldDB" id="A0A8G1XE96"/>
<dbReference type="InterPro" id="IPR006483">
    <property type="entry name" value="CRISPR-assoc_Cas3_HD"/>
</dbReference>
<dbReference type="SUPFAM" id="SSF52540">
    <property type="entry name" value="P-loop containing nucleoside triphosphate hydrolases"/>
    <property type="match status" value="1"/>
</dbReference>
<dbReference type="GO" id="GO:0005524">
    <property type="term" value="F:ATP binding"/>
    <property type="evidence" value="ECO:0007669"/>
    <property type="project" value="UniProtKB-KW"/>
</dbReference>
<dbReference type="InterPro" id="IPR054712">
    <property type="entry name" value="Cas3-like_dom"/>
</dbReference>
<evidence type="ECO:0000256" key="8">
    <source>
        <dbReference type="ARBA" id="ARBA00023118"/>
    </source>
</evidence>
<sequence>MAQGFEEFFRVATGHRPYAWQRVLAEGGLPRSVRVPSGGGKTAGAVLAWLYRRTVAAPEATARRLVYVLPQGSLAHWTHARTGRWLHRLGLADAVDLHLLAGPDGQNGAWRRHPERSAILVGTHDVLLSRALMRGLADSRTMAPVSFGLLNNDAHWVFDEAGLLGPGLPTGERLQALREALGTTAATGSTWMSAVGDGSAPPAGPGPAPARRIRQLHPDPERYVADLVAALGAAHRPGTRTIAALGSPARARAVHAALRAAHPGRPVALLLPYHRSAELPLPAGESADGFLVVTRALDAGSDLSGRTVLTELAPWSALVQRAGRCNRHGEHPDGGDLLWCVPPEGPGPDDAVARWLTAHEGAAVTAADLFAVDAPRSPVPEPVPEPVPDAPDAPDALGGPELVALFDTARGAGPDGAAPWVQAAADRTVFVAWRAFGPDGPAPEEPEPGRHEQCEAPLAEVTAWLAAAAEEEGDGGGAWLRDRVDGRWRRAVAADLCAGALLLLDAARGGHLPGTGWTPGSRTPVPSLFTGRTPPATACAAWVSLEQHLRETEEEARALTAELPGLTGPQREAVALAARLHDLGKCHHVFQDKLRDGGGDPPEGLLAKSKAPWNNGASSRPFFRHELVTALLLLAGDHWHPPGTDPSLVAYLAAAHHGHVRVTVRPEPGEAAPALFGVRPGDRTPPFALATGERFPALELAPADPFRPDGAWPPLVAALLADPGLGPFRLAHLEALVRTADWRSSARHDGPNPQAPQG</sequence>
<keyword evidence="8" id="KW-0051">Antiviral defense</keyword>
<dbReference type="GO" id="GO:0046872">
    <property type="term" value="F:metal ion binding"/>
    <property type="evidence" value="ECO:0007669"/>
    <property type="project" value="UniProtKB-KW"/>
</dbReference>
<evidence type="ECO:0000256" key="2">
    <source>
        <dbReference type="ARBA" id="ARBA00009046"/>
    </source>
</evidence>
<evidence type="ECO:0000256" key="4">
    <source>
        <dbReference type="ARBA" id="ARBA00022741"/>
    </source>
</evidence>
<accession>A0A8G1XE96</accession>
<reference evidence="10 11" key="1">
    <citation type="submission" date="2018-11" db="EMBL/GenBank/DDBJ databases">
        <title>Sequencing the genomes of 1000 actinobacteria strains.</title>
        <authorList>
            <person name="Klenk H.-P."/>
        </authorList>
    </citation>
    <scope>NUCLEOTIDE SEQUENCE [LARGE SCALE GENOMIC DNA]</scope>
    <source>
        <strain evidence="10 11">DSM 44780</strain>
    </source>
</reference>
<gene>
    <name evidence="10" type="ORF">EDD39_4170</name>
</gene>
<keyword evidence="10" id="KW-0255">Endonuclease</keyword>
<evidence type="ECO:0000256" key="7">
    <source>
        <dbReference type="ARBA" id="ARBA00022840"/>
    </source>
</evidence>
<dbReference type="GO" id="GO:0051607">
    <property type="term" value="P:defense response to virus"/>
    <property type="evidence" value="ECO:0007669"/>
    <property type="project" value="UniProtKB-KW"/>
</dbReference>
<dbReference type="InterPro" id="IPR038257">
    <property type="entry name" value="CRISPR-assoc_Cas3_HD_sf"/>
</dbReference>
<comment type="caution">
    <text evidence="10">The sequence shown here is derived from an EMBL/GenBank/DDBJ whole genome shotgun (WGS) entry which is preliminary data.</text>
</comment>
<keyword evidence="4" id="KW-0547">Nucleotide-binding</keyword>
<keyword evidence="3" id="KW-0479">Metal-binding</keyword>
<dbReference type="RefSeq" id="WP_123558142.1">
    <property type="nucleotide sequence ID" value="NZ_RJVJ01000001.1"/>
</dbReference>
<feature type="domain" description="HD Cas3-type" evidence="9">
    <location>
        <begin position="538"/>
        <end position="743"/>
    </location>
</feature>
<evidence type="ECO:0000313" key="11">
    <source>
        <dbReference type="Proteomes" id="UP000267408"/>
    </source>
</evidence>
<dbReference type="Proteomes" id="UP000267408">
    <property type="component" value="Unassembled WGS sequence"/>
</dbReference>
<keyword evidence="7" id="KW-0067">ATP-binding</keyword>
<dbReference type="InterPro" id="IPR027417">
    <property type="entry name" value="P-loop_NTPase"/>
</dbReference>
<evidence type="ECO:0000259" key="9">
    <source>
        <dbReference type="PROSITE" id="PS51643"/>
    </source>
</evidence>
<comment type="similarity">
    <text evidence="2">In the central section; belongs to the CRISPR-associated helicase Cas3 family.</text>
</comment>
<proteinExistence type="inferred from homology"/>